<protein>
    <submittedName>
        <fullName evidence="2">Uncharacterized protein</fullName>
    </submittedName>
</protein>
<feature type="transmembrane region" description="Helical" evidence="1">
    <location>
        <begin position="51"/>
        <end position="70"/>
    </location>
</feature>
<dbReference type="AlphaFoldDB" id="A9G5A7"/>
<dbReference type="KEGG" id="scl:sce8830"/>
<dbReference type="BioCyc" id="SCEL448385:SCE_RS45250-MONOMER"/>
<keyword evidence="1" id="KW-0812">Transmembrane</keyword>
<gene>
    <name evidence="2" type="ordered locus">sce8830</name>
</gene>
<feature type="transmembrane region" description="Helical" evidence="1">
    <location>
        <begin position="77"/>
        <end position="96"/>
    </location>
</feature>
<feature type="transmembrane region" description="Helical" evidence="1">
    <location>
        <begin position="20"/>
        <end position="39"/>
    </location>
</feature>
<evidence type="ECO:0000313" key="3">
    <source>
        <dbReference type="Proteomes" id="UP000002139"/>
    </source>
</evidence>
<keyword evidence="1" id="KW-1133">Transmembrane helix</keyword>
<dbReference type="HOGENOM" id="CLU_164603_0_0_7"/>
<evidence type="ECO:0000256" key="1">
    <source>
        <dbReference type="SAM" id="Phobius"/>
    </source>
</evidence>
<dbReference type="Proteomes" id="UP000002139">
    <property type="component" value="Chromosome"/>
</dbReference>
<dbReference type="EMBL" id="AM746676">
    <property type="protein sequence ID" value="CAN99002.1"/>
    <property type="molecule type" value="Genomic_DNA"/>
</dbReference>
<name>A9G5A7_SORC5</name>
<dbReference type="STRING" id="448385.sce8830"/>
<keyword evidence="1" id="KW-0472">Membrane</keyword>
<organism evidence="2 3">
    <name type="scientific">Sorangium cellulosum (strain So ce56)</name>
    <name type="common">Polyangium cellulosum (strain So ce56)</name>
    <dbReference type="NCBI Taxonomy" id="448385"/>
    <lineage>
        <taxon>Bacteria</taxon>
        <taxon>Pseudomonadati</taxon>
        <taxon>Myxococcota</taxon>
        <taxon>Polyangia</taxon>
        <taxon>Polyangiales</taxon>
        <taxon>Polyangiaceae</taxon>
        <taxon>Sorangium</taxon>
    </lineage>
</organism>
<keyword evidence="3" id="KW-1185">Reference proteome</keyword>
<evidence type="ECO:0000313" key="2">
    <source>
        <dbReference type="EMBL" id="CAN99002.1"/>
    </source>
</evidence>
<proteinExistence type="predicted"/>
<reference evidence="2 3" key="1">
    <citation type="journal article" date="2007" name="Nat. Biotechnol.">
        <title>Complete genome sequence of the myxobacterium Sorangium cellulosum.</title>
        <authorList>
            <person name="Schneiker S."/>
            <person name="Perlova O."/>
            <person name="Kaiser O."/>
            <person name="Gerth K."/>
            <person name="Alici A."/>
            <person name="Altmeyer M.O."/>
            <person name="Bartels D."/>
            <person name="Bekel T."/>
            <person name="Beyer S."/>
            <person name="Bode E."/>
            <person name="Bode H.B."/>
            <person name="Bolten C.J."/>
            <person name="Choudhuri J.V."/>
            <person name="Doss S."/>
            <person name="Elnakady Y.A."/>
            <person name="Frank B."/>
            <person name="Gaigalat L."/>
            <person name="Goesmann A."/>
            <person name="Groeger C."/>
            <person name="Gross F."/>
            <person name="Jelsbak L."/>
            <person name="Jelsbak L."/>
            <person name="Kalinowski J."/>
            <person name="Kegler C."/>
            <person name="Knauber T."/>
            <person name="Konietzny S."/>
            <person name="Kopp M."/>
            <person name="Krause L."/>
            <person name="Krug D."/>
            <person name="Linke B."/>
            <person name="Mahmud T."/>
            <person name="Martinez-Arias R."/>
            <person name="McHardy A.C."/>
            <person name="Merai M."/>
            <person name="Meyer F."/>
            <person name="Mormann S."/>
            <person name="Munoz-Dorado J."/>
            <person name="Perez J."/>
            <person name="Pradella S."/>
            <person name="Rachid S."/>
            <person name="Raddatz G."/>
            <person name="Rosenau F."/>
            <person name="Rueckert C."/>
            <person name="Sasse F."/>
            <person name="Scharfe M."/>
            <person name="Schuster S.C."/>
            <person name="Suen G."/>
            <person name="Treuner-Lange A."/>
            <person name="Velicer G.J."/>
            <person name="Vorholter F.-J."/>
            <person name="Weissman K.J."/>
            <person name="Welch R.D."/>
            <person name="Wenzel S.C."/>
            <person name="Whitworth D.E."/>
            <person name="Wilhelm S."/>
            <person name="Wittmann C."/>
            <person name="Bloecker H."/>
            <person name="Puehler A."/>
            <person name="Mueller R."/>
        </authorList>
    </citation>
    <scope>NUCLEOTIDE SEQUENCE [LARGE SCALE GENOMIC DNA]</scope>
    <source>
        <strain evidence="3">So ce56</strain>
    </source>
</reference>
<accession>A9G5A7</accession>
<sequence>MARRITPASVAASLVDRERATHAAASPGLVVTWIAGYLLTALRQLPMTELWIAAAIPLSLASRLALVHGAARDRRTIGGFVTTFTPLFVVLLMMVFPPTWSGVER</sequence>